<dbReference type="CDD" id="cd00202">
    <property type="entry name" value="ZnF_GATA"/>
    <property type="match status" value="2"/>
</dbReference>
<feature type="domain" description="GATA-type" evidence="11">
    <location>
        <begin position="138"/>
        <end position="185"/>
    </location>
</feature>
<feature type="region of interest" description="Disordered" evidence="10">
    <location>
        <begin position="196"/>
        <end position="217"/>
    </location>
</feature>
<feature type="compositionally biased region" description="Basic and acidic residues" evidence="10">
    <location>
        <begin position="107"/>
        <end position="122"/>
    </location>
</feature>
<dbReference type="InterPro" id="IPR039355">
    <property type="entry name" value="Transcription_factor_GATA"/>
</dbReference>
<evidence type="ECO:0000256" key="5">
    <source>
        <dbReference type="ARBA" id="ARBA00022833"/>
    </source>
</evidence>
<reference evidence="13" key="1">
    <citation type="submission" date="2016-05" db="EMBL/GenBank/DDBJ databases">
        <title>Comparative genomics of biotechnologically important yeasts.</title>
        <authorList>
            <consortium name="DOE Joint Genome Institute"/>
            <person name="Riley R."/>
            <person name="Haridas S."/>
            <person name="Wolfe K.H."/>
            <person name="Lopes M.R."/>
            <person name="Hittinger C.T."/>
            <person name="Goker M."/>
            <person name="Salamov A."/>
            <person name="Wisecaver J."/>
            <person name="Long T.M."/>
            <person name="Aerts A.L."/>
            <person name="Barry K."/>
            <person name="Choi C."/>
            <person name="Clum A."/>
            <person name="Coughlan A.Y."/>
            <person name="Deshpande S."/>
            <person name="Douglass A.P."/>
            <person name="Hanson S.J."/>
            <person name="Klenk H.-P."/>
            <person name="Labutti K."/>
            <person name="Lapidus A."/>
            <person name="Lindquist E."/>
            <person name="Lipzen A."/>
            <person name="Meier-Kolthoff J.P."/>
            <person name="Ohm R.A."/>
            <person name="Otillar R.P."/>
            <person name="Pangilinan J."/>
            <person name="Peng Y."/>
            <person name="Rokas A."/>
            <person name="Rosa C.A."/>
            <person name="Scheuner C."/>
            <person name="Sibirny A.A."/>
            <person name="Slot J.C."/>
            <person name="Stielow J.B."/>
            <person name="Sun H."/>
            <person name="Kurtzman C.P."/>
            <person name="Blackwell M."/>
            <person name="Grigoriev I.V."/>
            <person name="Jeffries T.W."/>
        </authorList>
    </citation>
    <scope>NUCLEOTIDE SEQUENCE [LARGE SCALE GENOMIC DNA]</scope>
    <source>
        <strain evidence="13">NRRL Y-1933</strain>
    </source>
</reference>
<dbReference type="PANTHER" id="PTHR10071:SF335">
    <property type="entry name" value="IRON-SENSING TRANSCRIPTIONAL REPRESSOR-RELATED"/>
    <property type="match status" value="1"/>
</dbReference>
<dbReference type="Pfam" id="PF00320">
    <property type="entry name" value="GATA"/>
    <property type="match status" value="2"/>
</dbReference>
<evidence type="ECO:0000256" key="10">
    <source>
        <dbReference type="SAM" id="MobiDB-lite"/>
    </source>
</evidence>
<proteinExistence type="predicted"/>
<dbReference type="OrthoDB" id="515401at2759"/>
<dbReference type="GO" id="GO:0006879">
    <property type="term" value="P:intracellular iron ion homeostasis"/>
    <property type="evidence" value="ECO:0007669"/>
    <property type="project" value="UniProtKB-ARBA"/>
</dbReference>
<keyword evidence="7" id="KW-0804">Transcription</keyword>
<dbReference type="GO" id="GO:0000981">
    <property type="term" value="F:DNA-binding transcription factor activity, RNA polymerase II-specific"/>
    <property type="evidence" value="ECO:0007669"/>
    <property type="project" value="TreeGrafter"/>
</dbReference>
<keyword evidence="8" id="KW-0539">Nucleus</keyword>
<dbReference type="GO" id="GO:0045944">
    <property type="term" value="P:positive regulation of transcription by RNA polymerase II"/>
    <property type="evidence" value="ECO:0007669"/>
    <property type="project" value="TreeGrafter"/>
</dbReference>
<dbReference type="FunFam" id="3.30.50.10:FF:000039">
    <property type="entry name" value="Siderophore transcription factor SreA"/>
    <property type="match status" value="1"/>
</dbReference>
<dbReference type="STRING" id="984485.A0A1E4RD15"/>
<keyword evidence="4 9" id="KW-0863">Zinc-finger</keyword>
<dbReference type="InterPro" id="IPR000679">
    <property type="entry name" value="Znf_GATA"/>
</dbReference>
<evidence type="ECO:0000256" key="2">
    <source>
        <dbReference type="ARBA" id="ARBA00022723"/>
    </source>
</evidence>
<dbReference type="PROSITE" id="PS50114">
    <property type="entry name" value="GATA_ZN_FINGER_2"/>
    <property type="match status" value="2"/>
</dbReference>
<keyword evidence="3" id="KW-0677">Repeat</keyword>
<evidence type="ECO:0000256" key="9">
    <source>
        <dbReference type="PROSITE-ProRule" id="PRU00094"/>
    </source>
</evidence>
<dbReference type="PANTHER" id="PTHR10071">
    <property type="entry name" value="TRANSCRIPTION FACTOR GATA FAMILY MEMBER"/>
    <property type="match status" value="1"/>
</dbReference>
<dbReference type="GO" id="GO:0000122">
    <property type="term" value="P:negative regulation of transcription by RNA polymerase II"/>
    <property type="evidence" value="ECO:0007669"/>
    <property type="project" value="TreeGrafter"/>
</dbReference>
<evidence type="ECO:0000256" key="3">
    <source>
        <dbReference type="ARBA" id="ARBA00022737"/>
    </source>
</evidence>
<dbReference type="FunFam" id="3.30.50.10:FF:000007">
    <property type="entry name" value="Nitrogen regulatory AreA, N-terminal"/>
    <property type="match status" value="1"/>
</dbReference>
<dbReference type="GO" id="GO:0000978">
    <property type="term" value="F:RNA polymerase II cis-regulatory region sequence-specific DNA binding"/>
    <property type="evidence" value="ECO:0007669"/>
    <property type="project" value="TreeGrafter"/>
</dbReference>
<evidence type="ECO:0000259" key="11">
    <source>
        <dbReference type="PROSITE" id="PS50114"/>
    </source>
</evidence>
<dbReference type="InterPro" id="IPR013088">
    <property type="entry name" value="Znf_NHR/GATA"/>
</dbReference>
<evidence type="ECO:0000256" key="4">
    <source>
        <dbReference type="ARBA" id="ARBA00022771"/>
    </source>
</evidence>
<evidence type="ECO:0000313" key="12">
    <source>
        <dbReference type="EMBL" id="ODV65142.1"/>
    </source>
</evidence>
<dbReference type="EMBL" id="KV454545">
    <property type="protein sequence ID" value="ODV65142.1"/>
    <property type="molecule type" value="Genomic_DNA"/>
</dbReference>
<protein>
    <submittedName>
        <fullName evidence="12">Glucocorticoid receptor-like (DNA-binding domain)</fullName>
    </submittedName>
</protein>
<dbReference type="GeneID" id="30998259"/>
<dbReference type="Proteomes" id="UP000095085">
    <property type="component" value="Unassembled WGS sequence"/>
</dbReference>
<dbReference type="Gene3D" id="3.30.50.10">
    <property type="entry name" value="Erythroid Transcription Factor GATA-1, subunit A"/>
    <property type="match status" value="2"/>
</dbReference>
<keyword evidence="13" id="KW-1185">Reference proteome</keyword>
<keyword evidence="2" id="KW-0479">Metal-binding</keyword>
<dbReference type="AlphaFoldDB" id="A0A1E4RD15"/>
<organism evidence="12 13">
    <name type="scientific">Hyphopichia burtonii NRRL Y-1933</name>
    <dbReference type="NCBI Taxonomy" id="984485"/>
    <lineage>
        <taxon>Eukaryota</taxon>
        <taxon>Fungi</taxon>
        <taxon>Dikarya</taxon>
        <taxon>Ascomycota</taxon>
        <taxon>Saccharomycotina</taxon>
        <taxon>Pichiomycetes</taxon>
        <taxon>Debaryomycetaceae</taxon>
        <taxon>Hyphopichia</taxon>
    </lineage>
</organism>
<comment type="subcellular location">
    <subcellularLocation>
        <location evidence="1">Nucleus</location>
    </subcellularLocation>
</comment>
<evidence type="ECO:0000313" key="13">
    <source>
        <dbReference type="Proteomes" id="UP000095085"/>
    </source>
</evidence>
<dbReference type="PRINTS" id="PR00619">
    <property type="entry name" value="GATAZNFINGER"/>
</dbReference>
<dbReference type="SUPFAM" id="SSF57716">
    <property type="entry name" value="Glucocorticoid receptor-like (DNA-binding domain)"/>
    <property type="match status" value="2"/>
</dbReference>
<keyword evidence="6" id="KW-0805">Transcription regulation</keyword>
<evidence type="ECO:0000256" key="6">
    <source>
        <dbReference type="ARBA" id="ARBA00023015"/>
    </source>
</evidence>
<evidence type="ECO:0000256" key="7">
    <source>
        <dbReference type="ARBA" id="ARBA00023163"/>
    </source>
</evidence>
<gene>
    <name evidence="12" type="ORF">HYPBUDRAFT_8066</name>
</gene>
<keyword evidence="12" id="KW-0238">DNA-binding</keyword>
<dbReference type="GO" id="GO:0008270">
    <property type="term" value="F:zinc ion binding"/>
    <property type="evidence" value="ECO:0007669"/>
    <property type="project" value="UniProtKB-KW"/>
</dbReference>
<feature type="domain" description="GATA-type" evidence="11">
    <location>
        <begin position="16"/>
        <end position="71"/>
    </location>
</feature>
<accession>A0A1E4RD15</accession>
<keyword evidence="5" id="KW-0862">Zinc</keyword>
<dbReference type="SMART" id="SM00401">
    <property type="entry name" value="ZnF_GATA"/>
    <property type="match status" value="2"/>
</dbReference>
<dbReference type="PROSITE" id="PS00344">
    <property type="entry name" value="GATA_ZN_FINGER_1"/>
    <property type="match status" value="2"/>
</dbReference>
<keyword evidence="12" id="KW-0675">Receptor</keyword>
<dbReference type="GO" id="GO:0005634">
    <property type="term" value="C:nucleus"/>
    <property type="evidence" value="ECO:0007669"/>
    <property type="project" value="UniProtKB-SubCell"/>
</dbReference>
<evidence type="ECO:0000256" key="1">
    <source>
        <dbReference type="ARBA" id="ARBA00004123"/>
    </source>
</evidence>
<name>A0A1E4RD15_9ASCO</name>
<evidence type="ECO:0000256" key="8">
    <source>
        <dbReference type="ARBA" id="ARBA00023242"/>
    </source>
</evidence>
<sequence length="299" mass="33011">MAEIPTESPKRGIPVGQQCSNCNTTKTPLWRRAPDGTLMCNACGLYLRSNNANRPVNLKRPPNTIPILKEEEGSCKGDGRCNGTGGSAACQGCPAYNNRVVVKEQDKSYTHSNEESKIKSEDSSTDSSNDDDPLAIACFNCGSTITPLWRRDDAGNTICNACGLYYRLHGSHRPIKMKRTTIKRRKRNLQFIKKDKKKKIKEEPPQQPTPSVVLPPVQLPPINHNPIKLPSIRNDLYIPGIKTCCGGACSKKVTPVAIDFTSSYKKTNPTNDEDDLENSLRDKMEKKKHSMSIGGLLNG</sequence>
<feature type="region of interest" description="Disordered" evidence="10">
    <location>
        <begin position="107"/>
        <end position="130"/>
    </location>
</feature>
<dbReference type="RefSeq" id="XP_020074209.1">
    <property type="nucleotide sequence ID" value="XM_020223710.1"/>
</dbReference>